<evidence type="ECO:0000256" key="1">
    <source>
        <dbReference type="SAM" id="MobiDB-lite"/>
    </source>
</evidence>
<accession>A0A9Q3CLD9</accession>
<dbReference type="EMBL" id="AVOT02007983">
    <property type="protein sequence ID" value="MBW0485053.1"/>
    <property type="molecule type" value="Genomic_DNA"/>
</dbReference>
<dbReference type="Proteomes" id="UP000765509">
    <property type="component" value="Unassembled WGS sequence"/>
</dbReference>
<feature type="region of interest" description="Disordered" evidence="1">
    <location>
        <begin position="152"/>
        <end position="196"/>
    </location>
</feature>
<evidence type="ECO:0000313" key="2">
    <source>
        <dbReference type="EMBL" id="MBW0485053.1"/>
    </source>
</evidence>
<dbReference type="AlphaFoldDB" id="A0A9Q3CLD9"/>
<sequence length="233" mass="25808">MLVMLANKHTRNSCSLSDPSDHAASGVPNQDALARTPLWSAIMKAFPSGNGHQDPKQEDGNDSRQLAQSSQVLICPPPPRLPLNGLRWQEDIQAWANRHPWDSNAKNEPTKSPIPSLPCQQTPWQLTPGPSGTQWFEPKFNLISTFDSSELTLPPFVEPSQTDEPPIPGLSPSSEPHEDVPTREPEPDVAPTQSMEESFGKSQLYLFYSSQLFLSFPLTISSLSHSTPLHHHH</sequence>
<feature type="region of interest" description="Disordered" evidence="1">
    <location>
        <begin position="45"/>
        <end position="68"/>
    </location>
</feature>
<proteinExistence type="predicted"/>
<feature type="compositionally biased region" description="Basic and acidic residues" evidence="1">
    <location>
        <begin position="175"/>
        <end position="186"/>
    </location>
</feature>
<keyword evidence="3" id="KW-1185">Reference proteome</keyword>
<name>A0A9Q3CLD9_9BASI</name>
<gene>
    <name evidence="2" type="ORF">O181_024768</name>
</gene>
<comment type="caution">
    <text evidence="2">The sequence shown here is derived from an EMBL/GenBank/DDBJ whole genome shotgun (WGS) entry which is preliminary data.</text>
</comment>
<organism evidence="2 3">
    <name type="scientific">Austropuccinia psidii MF-1</name>
    <dbReference type="NCBI Taxonomy" id="1389203"/>
    <lineage>
        <taxon>Eukaryota</taxon>
        <taxon>Fungi</taxon>
        <taxon>Dikarya</taxon>
        <taxon>Basidiomycota</taxon>
        <taxon>Pucciniomycotina</taxon>
        <taxon>Pucciniomycetes</taxon>
        <taxon>Pucciniales</taxon>
        <taxon>Sphaerophragmiaceae</taxon>
        <taxon>Austropuccinia</taxon>
    </lineage>
</organism>
<feature type="region of interest" description="Disordered" evidence="1">
    <location>
        <begin position="100"/>
        <end position="121"/>
    </location>
</feature>
<evidence type="ECO:0000313" key="3">
    <source>
        <dbReference type="Proteomes" id="UP000765509"/>
    </source>
</evidence>
<feature type="compositionally biased region" description="Basic and acidic residues" evidence="1">
    <location>
        <begin position="53"/>
        <end position="62"/>
    </location>
</feature>
<protein>
    <submittedName>
        <fullName evidence="2">Uncharacterized protein</fullName>
    </submittedName>
</protein>
<reference evidence="2" key="1">
    <citation type="submission" date="2021-03" db="EMBL/GenBank/DDBJ databases">
        <title>Draft genome sequence of rust myrtle Austropuccinia psidii MF-1, a brazilian biotype.</title>
        <authorList>
            <person name="Quecine M.C."/>
            <person name="Pachon D.M.R."/>
            <person name="Bonatelli M.L."/>
            <person name="Correr F.H."/>
            <person name="Franceschini L.M."/>
            <person name="Leite T.F."/>
            <person name="Margarido G.R.A."/>
            <person name="Almeida C.A."/>
            <person name="Ferrarezi J.A."/>
            <person name="Labate C.A."/>
        </authorList>
    </citation>
    <scope>NUCLEOTIDE SEQUENCE</scope>
    <source>
        <strain evidence="2">MF-1</strain>
    </source>
</reference>
<feature type="region of interest" description="Disordered" evidence="1">
    <location>
        <begin position="1"/>
        <end position="28"/>
    </location>
</feature>